<keyword evidence="3" id="KW-0808">Transferase</keyword>
<dbReference type="Proteomes" id="UP001215151">
    <property type="component" value="Unassembled WGS sequence"/>
</dbReference>
<evidence type="ECO:0000256" key="6">
    <source>
        <dbReference type="ARBA" id="ARBA00022840"/>
    </source>
</evidence>
<dbReference type="EC" id="2.7.11.1" evidence="2"/>
<evidence type="ECO:0000256" key="1">
    <source>
        <dbReference type="ARBA" id="ARBA00010886"/>
    </source>
</evidence>
<organism evidence="11 12">
    <name type="scientific">Trametes cubensis</name>
    <dbReference type="NCBI Taxonomy" id="1111947"/>
    <lineage>
        <taxon>Eukaryota</taxon>
        <taxon>Fungi</taxon>
        <taxon>Dikarya</taxon>
        <taxon>Basidiomycota</taxon>
        <taxon>Agaricomycotina</taxon>
        <taxon>Agaricomycetes</taxon>
        <taxon>Polyporales</taxon>
        <taxon>Polyporaceae</taxon>
        <taxon>Trametes</taxon>
    </lineage>
</organism>
<dbReference type="InterPro" id="IPR008271">
    <property type="entry name" value="Ser/Thr_kinase_AS"/>
</dbReference>
<dbReference type="PROSITE" id="PS00107">
    <property type="entry name" value="PROTEIN_KINASE_ATP"/>
    <property type="match status" value="1"/>
</dbReference>
<dbReference type="Pfam" id="PF00069">
    <property type="entry name" value="Pkinase"/>
    <property type="match status" value="1"/>
</dbReference>
<dbReference type="Gene3D" id="1.10.510.10">
    <property type="entry name" value="Transferase(Phosphotransferase) domain 1"/>
    <property type="match status" value="1"/>
</dbReference>
<dbReference type="AlphaFoldDB" id="A0AAD7TUK8"/>
<evidence type="ECO:0000313" key="12">
    <source>
        <dbReference type="Proteomes" id="UP001215151"/>
    </source>
</evidence>
<name>A0AAD7TUK8_9APHY</name>
<evidence type="ECO:0000256" key="4">
    <source>
        <dbReference type="ARBA" id="ARBA00022741"/>
    </source>
</evidence>
<evidence type="ECO:0000256" key="5">
    <source>
        <dbReference type="ARBA" id="ARBA00022777"/>
    </source>
</evidence>
<keyword evidence="8" id="KW-0723">Serine/threonine-protein kinase</keyword>
<evidence type="ECO:0000313" key="11">
    <source>
        <dbReference type="EMBL" id="KAJ8482474.1"/>
    </source>
</evidence>
<dbReference type="PANTHER" id="PTHR43671:SF13">
    <property type="entry name" value="SERINE_THREONINE-PROTEIN KINASE NEK2"/>
    <property type="match status" value="1"/>
</dbReference>
<evidence type="ECO:0000256" key="9">
    <source>
        <dbReference type="SAM" id="MobiDB-lite"/>
    </source>
</evidence>
<dbReference type="InterPro" id="IPR050660">
    <property type="entry name" value="NEK_Ser/Thr_kinase"/>
</dbReference>
<comment type="similarity">
    <text evidence="1">Belongs to the protein kinase superfamily. NEK Ser/Thr protein kinase family. NIMA subfamily.</text>
</comment>
<dbReference type="GO" id="GO:0005524">
    <property type="term" value="F:ATP binding"/>
    <property type="evidence" value="ECO:0007669"/>
    <property type="project" value="UniProtKB-UniRule"/>
</dbReference>
<evidence type="ECO:0000256" key="2">
    <source>
        <dbReference type="ARBA" id="ARBA00012513"/>
    </source>
</evidence>
<accession>A0AAD7TUK8</accession>
<dbReference type="InterPro" id="IPR017441">
    <property type="entry name" value="Protein_kinase_ATP_BS"/>
</dbReference>
<feature type="region of interest" description="Disordered" evidence="9">
    <location>
        <begin position="315"/>
        <end position="345"/>
    </location>
</feature>
<keyword evidence="5" id="KW-0418">Kinase</keyword>
<dbReference type="InterPro" id="IPR011009">
    <property type="entry name" value="Kinase-like_dom_sf"/>
</dbReference>
<dbReference type="GO" id="GO:0004674">
    <property type="term" value="F:protein serine/threonine kinase activity"/>
    <property type="evidence" value="ECO:0007669"/>
    <property type="project" value="UniProtKB-KW"/>
</dbReference>
<dbReference type="PROSITE" id="PS00108">
    <property type="entry name" value="PROTEIN_KINASE_ST"/>
    <property type="match status" value="1"/>
</dbReference>
<protein>
    <recommendedName>
        <fullName evidence="2">non-specific serine/threonine protein kinase</fullName>
        <ecNumber evidence="2">2.7.11.1</ecNumber>
    </recommendedName>
</protein>
<keyword evidence="4 7" id="KW-0547">Nucleotide-binding</keyword>
<dbReference type="SMART" id="SM00220">
    <property type="entry name" value="S_TKc"/>
    <property type="match status" value="1"/>
</dbReference>
<keyword evidence="6 7" id="KW-0067">ATP-binding</keyword>
<dbReference type="PANTHER" id="PTHR43671">
    <property type="entry name" value="SERINE/THREONINE-PROTEIN KINASE NEK"/>
    <property type="match status" value="1"/>
</dbReference>
<keyword evidence="12" id="KW-1185">Reference proteome</keyword>
<feature type="region of interest" description="Disordered" evidence="9">
    <location>
        <begin position="383"/>
        <end position="442"/>
    </location>
</feature>
<evidence type="ECO:0000256" key="8">
    <source>
        <dbReference type="RuleBase" id="RU000304"/>
    </source>
</evidence>
<evidence type="ECO:0000256" key="3">
    <source>
        <dbReference type="ARBA" id="ARBA00022679"/>
    </source>
</evidence>
<feature type="compositionally biased region" description="Low complexity" evidence="9">
    <location>
        <begin position="416"/>
        <end position="431"/>
    </location>
</feature>
<dbReference type="EMBL" id="JAPEVG010000113">
    <property type="protein sequence ID" value="KAJ8482474.1"/>
    <property type="molecule type" value="Genomic_DNA"/>
</dbReference>
<comment type="caution">
    <text evidence="11">The sequence shown here is derived from an EMBL/GenBank/DDBJ whole genome shotgun (WGS) entry which is preliminary data.</text>
</comment>
<proteinExistence type="inferred from homology"/>
<feature type="binding site" evidence="7">
    <location>
        <position position="54"/>
    </location>
    <ligand>
        <name>ATP</name>
        <dbReference type="ChEBI" id="CHEBI:30616"/>
    </ligand>
</feature>
<reference evidence="11" key="1">
    <citation type="submission" date="2022-11" db="EMBL/GenBank/DDBJ databases">
        <title>Genome Sequence of Cubamyces cubensis.</title>
        <authorList>
            <person name="Buettner E."/>
        </authorList>
    </citation>
    <scope>NUCLEOTIDE SEQUENCE</scope>
    <source>
        <strain evidence="11">MPL-01</strain>
    </source>
</reference>
<dbReference type="SUPFAM" id="SSF56112">
    <property type="entry name" value="Protein kinase-like (PK-like)"/>
    <property type="match status" value="1"/>
</dbReference>
<dbReference type="InterPro" id="IPR000719">
    <property type="entry name" value="Prot_kinase_dom"/>
</dbReference>
<gene>
    <name evidence="11" type="ORF">ONZ51_g5324</name>
</gene>
<feature type="compositionally biased region" description="Low complexity" evidence="9">
    <location>
        <begin position="327"/>
        <end position="342"/>
    </location>
</feature>
<evidence type="ECO:0000256" key="7">
    <source>
        <dbReference type="PROSITE-ProRule" id="PRU10141"/>
    </source>
</evidence>
<feature type="domain" description="Protein kinase" evidence="10">
    <location>
        <begin position="21"/>
        <end position="287"/>
    </location>
</feature>
<dbReference type="PROSITE" id="PS50011">
    <property type="entry name" value="PROTEIN_KINASE_DOM"/>
    <property type="match status" value="1"/>
</dbReference>
<sequence length="492" mass="55143">MSPVADRIPDMSLKYIEHGRYQLLNRLGAGSYGAVYRARERLPDTGLYVPRAIKVIPTAGTTKKARFREIVMLKRIASHHNVVTMHRAFLQGDFIFIVLDLLEGGDLRSHINQKRTFCRKDDIIRDVFLQIIDGVEACHNVRVYHRDLKPENILVNSDLSRVCIGDFGLATDNEHSTAFNTGSRHYMSPECVDLADELYPYSTVRSDIWALGVILFNIVTGFLPWGRATLKDSQFQQFLEKEDYLREIFPISRKLNDILHRIFTIIPSDALSLADLRREIRNLDTFYMDTDEIKAASDDVNYMWQWYTPFTSTGYSGESTDSEGGLDSWTDSESSESMSGDSITRESIVSRSSQYFSCSELLGGTEESRITYLNPFAAVNRPSGYAVRPLPRTMSSDEFPIRRPATRRAQVPPPSSSSSSSSSDNSSSSSDAPVTPETHAQDPATAVVADVIEPLILEGPVLCRGTESAKEKERRPTNVRTLSALARSVVSN</sequence>
<evidence type="ECO:0000259" key="10">
    <source>
        <dbReference type="PROSITE" id="PS50011"/>
    </source>
</evidence>